<dbReference type="EMBL" id="AP019376">
    <property type="protein sequence ID" value="BBH90472.1"/>
    <property type="molecule type" value="Genomic_DNA"/>
</dbReference>
<accession>A0A455SU89</accession>
<proteinExistence type="predicted"/>
<organism evidence="1">
    <name type="scientific">Thermosporothrix sp. COM3</name>
    <dbReference type="NCBI Taxonomy" id="2490863"/>
    <lineage>
        <taxon>Bacteria</taxon>
        <taxon>Bacillati</taxon>
        <taxon>Chloroflexota</taxon>
        <taxon>Ktedonobacteria</taxon>
        <taxon>Ktedonobacterales</taxon>
        <taxon>Thermosporotrichaceae</taxon>
        <taxon>Thermosporothrix</taxon>
    </lineage>
</organism>
<sequence length="375" mass="43379">MDKPLLLCERHSVEQELAKHWWSLPQGTRLLLQDGSIYHLHFAGYIGTSAGPDVHDIVLKDATGSPLYGDAEFHLRASDWYAHRHQDDIRYNRVILHIVQVCDLAEPVQRQDGQHIPTCSLADIPQQPGTQHSPLWPCQQTIPQLSREEQHRLFRTAGLLRFEQRVQHFIEQLREQEDYDTLLIPAIAESLGYGRDRQMFRALGHVLLQQQTRIPHPASEHPAQLDQQRLQGLQHLIVQWQESGAWAQFASVFEQPFARLRSSLRQIFCQEGISQTRADIVICNVILPFAGAVALLEQQEQLNNLDDLHSLYNRVEMLYSEYPGLVSNHITRRMRRQLRLSAEPIGACQQQGLHYIYRETCQQKRCEECIASKYL</sequence>
<dbReference type="InterPro" id="IPR021272">
    <property type="entry name" value="DUF2851"/>
</dbReference>
<evidence type="ECO:0000313" key="1">
    <source>
        <dbReference type="EMBL" id="BBH90472.1"/>
    </source>
</evidence>
<reference evidence="1" key="1">
    <citation type="submission" date="2018-12" db="EMBL/GenBank/DDBJ databases">
        <title>Novel natural products biosynthetic potential of the class Ktedonobacteria.</title>
        <authorList>
            <person name="Zheng Y."/>
            <person name="Saitou A."/>
            <person name="Wang C.M."/>
            <person name="Toyoda A."/>
            <person name="Minakuchi Y."/>
            <person name="Sekiguchi Y."/>
            <person name="Ueda K."/>
            <person name="Takano H."/>
            <person name="Sakai Y."/>
            <person name="Yokota A."/>
            <person name="Yabe S."/>
        </authorList>
    </citation>
    <scope>NUCLEOTIDE SEQUENCE</scope>
    <source>
        <strain evidence="1">COM3</strain>
    </source>
</reference>
<dbReference type="AlphaFoldDB" id="A0A455SU89"/>
<dbReference type="Pfam" id="PF11013">
    <property type="entry name" value="DUF2851"/>
    <property type="match status" value="1"/>
</dbReference>
<gene>
    <name evidence="1" type="ORF">KTC_52230</name>
</gene>
<evidence type="ECO:0008006" key="2">
    <source>
        <dbReference type="Google" id="ProtNLM"/>
    </source>
</evidence>
<name>A0A455SU89_9CHLR</name>
<protein>
    <recommendedName>
        <fullName evidence="2">DUF2851 domain-containing protein</fullName>
    </recommendedName>
</protein>